<dbReference type="InterPro" id="IPR051531">
    <property type="entry name" value="N-acetyltransferase"/>
</dbReference>
<proteinExistence type="predicted"/>
<dbReference type="InterPro" id="IPR000182">
    <property type="entry name" value="GNAT_dom"/>
</dbReference>
<evidence type="ECO:0000313" key="3">
    <source>
        <dbReference type="Proteomes" id="UP001444625"/>
    </source>
</evidence>
<evidence type="ECO:0000313" key="2">
    <source>
        <dbReference type="EMBL" id="MEN2768231.1"/>
    </source>
</evidence>
<dbReference type="Pfam" id="PF13302">
    <property type="entry name" value="Acetyltransf_3"/>
    <property type="match status" value="1"/>
</dbReference>
<dbReference type="RefSeq" id="WP_345825710.1">
    <property type="nucleotide sequence ID" value="NZ_JBDIML010000004.1"/>
</dbReference>
<dbReference type="InterPro" id="IPR016181">
    <property type="entry name" value="Acyl_CoA_acyltransferase"/>
</dbReference>
<sequence>MITELQTERLLLKKMEVSDSSSLFKIWSDPEVTMFMNINHFTDEKQAIQMIEVLEDLYQDNKAIRYSIFHLESKQIIGSCGYNSLDFENSKAEIGYEISKEYWGKGFASEAVRKLLDYAFNTLYFNRIEAKIEPENKKSIKLVKKMNFHYEGTLRKSEKSRDTFIDLDMYSRLITD</sequence>
<dbReference type="PANTHER" id="PTHR43792">
    <property type="entry name" value="GNAT FAMILY, PUTATIVE (AFU_ORTHOLOGUE AFUA_3G00765)-RELATED-RELATED"/>
    <property type="match status" value="1"/>
</dbReference>
<keyword evidence="3" id="KW-1185">Reference proteome</keyword>
<protein>
    <submittedName>
        <fullName evidence="2">GNAT family protein</fullName>
        <ecNumber evidence="2">2.-.-.-</ecNumber>
    </submittedName>
</protein>
<keyword evidence="2" id="KW-0808">Transferase</keyword>
<evidence type="ECO:0000259" key="1">
    <source>
        <dbReference type="PROSITE" id="PS51186"/>
    </source>
</evidence>
<dbReference type="Proteomes" id="UP001444625">
    <property type="component" value="Unassembled WGS sequence"/>
</dbReference>
<organism evidence="2 3">
    <name type="scientific">Ornithinibacillus xuwenensis</name>
    <dbReference type="NCBI Taxonomy" id="3144668"/>
    <lineage>
        <taxon>Bacteria</taxon>
        <taxon>Bacillati</taxon>
        <taxon>Bacillota</taxon>
        <taxon>Bacilli</taxon>
        <taxon>Bacillales</taxon>
        <taxon>Bacillaceae</taxon>
        <taxon>Ornithinibacillus</taxon>
    </lineage>
</organism>
<dbReference type="GO" id="GO:0016740">
    <property type="term" value="F:transferase activity"/>
    <property type="evidence" value="ECO:0007669"/>
    <property type="project" value="UniProtKB-KW"/>
</dbReference>
<comment type="caution">
    <text evidence="2">The sequence shown here is derived from an EMBL/GenBank/DDBJ whole genome shotgun (WGS) entry which is preliminary data.</text>
</comment>
<dbReference type="PROSITE" id="PS51186">
    <property type="entry name" value="GNAT"/>
    <property type="match status" value="1"/>
</dbReference>
<gene>
    <name evidence="2" type="ORF">ABC228_13705</name>
</gene>
<dbReference type="SUPFAM" id="SSF55729">
    <property type="entry name" value="Acyl-CoA N-acyltransferases (Nat)"/>
    <property type="match status" value="1"/>
</dbReference>
<dbReference type="EC" id="2.-.-.-" evidence="2"/>
<dbReference type="Gene3D" id="3.40.630.30">
    <property type="match status" value="1"/>
</dbReference>
<accession>A0ABU9XIU2</accession>
<feature type="domain" description="N-acetyltransferase" evidence="1">
    <location>
        <begin position="10"/>
        <end position="174"/>
    </location>
</feature>
<name>A0ABU9XIU2_9BACI</name>
<reference evidence="2 3" key="1">
    <citation type="submission" date="2024-05" db="EMBL/GenBank/DDBJ databases">
        <authorList>
            <person name="Haq I."/>
            <person name="Ullah Z."/>
            <person name="Ahmad R."/>
            <person name="Li M."/>
            <person name="Tong Y."/>
        </authorList>
    </citation>
    <scope>NUCLEOTIDE SEQUENCE [LARGE SCALE GENOMIC DNA]</scope>
    <source>
        <strain evidence="2 3">16A2E</strain>
    </source>
</reference>
<dbReference type="EMBL" id="JBDIML010000004">
    <property type="protein sequence ID" value="MEN2768231.1"/>
    <property type="molecule type" value="Genomic_DNA"/>
</dbReference>
<dbReference type="PANTHER" id="PTHR43792:SF9">
    <property type="entry name" value="RIBOSOMAL-PROTEIN-ALANINE ACETYLTRANSFERASE"/>
    <property type="match status" value="1"/>
</dbReference>